<dbReference type="Gene3D" id="4.10.60.10">
    <property type="entry name" value="Zinc finger, CCHC-type"/>
    <property type="match status" value="1"/>
</dbReference>
<proteinExistence type="inferred from homology"/>
<protein>
    <submittedName>
        <fullName evidence="12">Nuclear pore complex protein Nup54</fullName>
    </submittedName>
</protein>
<comment type="caution">
    <text evidence="12">The sequence shown here is derived from an EMBL/GenBank/DDBJ whole genome shotgun (WGS) entry which is preliminary data.</text>
</comment>
<dbReference type="InterPro" id="IPR036875">
    <property type="entry name" value="Znf_CCHC_sf"/>
</dbReference>
<evidence type="ECO:0000256" key="8">
    <source>
        <dbReference type="ARBA" id="ARBA00023242"/>
    </source>
</evidence>
<gene>
    <name evidence="12" type="primary">Nup54</name>
    <name evidence="12" type="ORF">TNCT_359191</name>
</gene>
<dbReference type="Pfam" id="PF00098">
    <property type="entry name" value="zf-CCHC"/>
    <property type="match status" value="1"/>
</dbReference>
<dbReference type="EMBL" id="BMAO01017548">
    <property type="protein sequence ID" value="GFR16498.1"/>
    <property type="molecule type" value="Genomic_DNA"/>
</dbReference>
<evidence type="ECO:0000256" key="9">
    <source>
        <dbReference type="ARBA" id="ARBA00060798"/>
    </source>
</evidence>
<comment type="subcellular location">
    <subcellularLocation>
        <location evidence="1">Nucleus</location>
        <location evidence="1">Nuclear pore complex</location>
    </subcellularLocation>
</comment>
<dbReference type="PANTHER" id="PTHR13000">
    <property type="entry name" value="NUCLEOPORIN P54"/>
    <property type="match status" value="1"/>
</dbReference>
<evidence type="ECO:0000256" key="1">
    <source>
        <dbReference type="ARBA" id="ARBA00004567"/>
    </source>
</evidence>
<keyword evidence="10" id="KW-0863">Zinc-finger</keyword>
<evidence type="ECO:0000256" key="5">
    <source>
        <dbReference type="ARBA" id="ARBA00022927"/>
    </source>
</evidence>
<dbReference type="OrthoDB" id="6162375at2759"/>
<dbReference type="InterPro" id="IPR001878">
    <property type="entry name" value="Znf_CCHC"/>
</dbReference>
<keyword evidence="4" id="KW-0509">mRNA transport</keyword>
<keyword evidence="6" id="KW-0811">Translocation</keyword>
<evidence type="ECO:0000256" key="2">
    <source>
        <dbReference type="ARBA" id="ARBA00022448"/>
    </source>
</evidence>
<reference evidence="12" key="1">
    <citation type="submission" date="2020-07" db="EMBL/GenBank/DDBJ databases">
        <title>Multicomponent nature underlies the extraordinary mechanical properties of spider dragline silk.</title>
        <authorList>
            <person name="Kono N."/>
            <person name="Nakamura H."/>
            <person name="Mori M."/>
            <person name="Yoshida Y."/>
            <person name="Ohtoshi R."/>
            <person name="Malay A.D."/>
            <person name="Moran D.A.P."/>
            <person name="Tomita M."/>
            <person name="Numata K."/>
            <person name="Arakawa K."/>
        </authorList>
    </citation>
    <scope>NUCLEOTIDE SEQUENCE</scope>
</reference>
<dbReference type="Pfam" id="PF13874">
    <property type="entry name" value="Nup54"/>
    <property type="match status" value="1"/>
</dbReference>
<dbReference type="AlphaFoldDB" id="A0A8X6H3V5"/>
<dbReference type="PANTHER" id="PTHR13000:SF0">
    <property type="entry name" value="NUCLEOPORIN P54"/>
    <property type="match status" value="1"/>
</dbReference>
<dbReference type="GO" id="GO:0006607">
    <property type="term" value="P:NLS-bearing protein import into nucleus"/>
    <property type="evidence" value="ECO:0007669"/>
    <property type="project" value="TreeGrafter"/>
</dbReference>
<dbReference type="InterPro" id="IPR024864">
    <property type="entry name" value="Nup54/Nup57/Nup44"/>
</dbReference>
<sequence>MELEHKFSGRTFGFGNTTAPTSTTGFSFGGFGAATTTAATGFSFGTPATSASPFSFPATTTSSFGFGGFGTSLATTTSSGFSFGPSTSTFGTGGGLFSVGIGMQPAASMTGGMPQNPAVDNITSLVTSLTFPMLYGDERDAIITKWNQLQASWGTGKGYFNPNAPPIDYTPENPFCCFKAVGYSCLPSTKLEDCLVGLVFNKKDEEIISQQQQLIDALHKCFGSKPTISVSIDGIKALSEDRTEVVFYLLERLQTGLTRRIPQSEICSYLEQPNIKSQVSNIGILSVAPKTVPSKEQLQSYLDNPPTGLEPIVWKQAKLDNPDNEKLIPVPLIGFQELSRRTKCQEYETKQHQKRLEIISDDIAELNRNHTTTVAKIAEHKRKLLELQHRVLKVLVRQEITRKMGYAIQADEEQLRIKFEAIQAELSAPTQFKGHLKELTSQIRMQNYQTSVFEGERYCMDEVAKEEIKENLHLINQLNPTAKYFCNRLWAQESLRFVKCLRGEKIFFLKKNYKLKYRVCLLGLSTCTETEMEFKAHIEKLVGATIGANGSAEAIAAYKKAQKAFVKDDSLAQLILVGNMDDSYAELTSVCNTANSVWEKLLSVYEQSSGQRLDYLMEKFFHSEKELEDDIASHIAKLQRNFSELNDELRRVAKTTLPDLLLMSRIMSTLPSEYFEFKSVWESVSIEERSVNKLTERLRLIEMRLPSKSTDSTALVATRKKVFKKSERKCYVCRKPGHLAKDCWKKGSKPKVEGDAFVCTVECVPESEVWIADSGASLLT</sequence>
<keyword evidence="2" id="KW-0813">Transport</keyword>
<keyword evidence="13" id="KW-1185">Reference proteome</keyword>
<dbReference type="GO" id="GO:0006999">
    <property type="term" value="P:nuclear pore organization"/>
    <property type="evidence" value="ECO:0007669"/>
    <property type="project" value="TreeGrafter"/>
</dbReference>
<dbReference type="FunFam" id="1.20.5.490:FF:000003">
    <property type="entry name" value="nucleoporin p54 isoform X1"/>
    <property type="match status" value="1"/>
</dbReference>
<dbReference type="GO" id="GO:0008270">
    <property type="term" value="F:zinc ion binding"/>
    <property type="evidence" value="ECO:0007669"/>
    <property type="project" value="UniProtKB-KW"/>
</dbReference>
<evidence type="ECO:0000313" key="13">
    <source>
        <dbReference type="Proteomes" id="UP000887116"/>
    </source>
</evidence>
<evidence type="ECO:0000256" key="4">
    <source>
        <dbReference type="ARBA" id="ARBA00022816"/>
    </source>
</evidence>
<dbReference type="SUPFAM" id="SSF57756">
    <property type="entry name" value="Retrovirus zinc finger-like domains"/>
    <property type="match status" value="1"/>
</dbReference>
<name>A0A8X6H3V5_TRICU</name>
<keyword evidence="8" id="KW-0539">Nucleus</keyword>
<evidence type="ECO:0000256" key="6">
    <source>
        <dbReference type="ARBA" id="ARBA00023010"/>
    </source>
</evidence>
<dbReference type="GO" id="GO:0051028">
    <property type="term" value="P:mRNA transport"/>
    <property type="evidence" value="ECO:0007669"/>
    <property type="project" value="UniProtKB-KW"/>
</dbReference>
<evidence type="ECO:0000313" key="12">
    <source>
        <dbReference type="EMBL" id="GFR16498.1"/>
    </source>
</evidence>
<dbReference type="Gene3D" id="1.20.5.490">
    <property type="entry name" value="Single helix bin"/>
    <property type="match status" value="1"/>
</dbReference>
<keyword evidence="10" id="KW-0479">Metal-binding</keyword>
<keyword evidence="5" id="KW-0653">Protein transport</keyword>
<evidence type="ECO:0000256" key="10">
    <source>
        <dbReference type="PROSITE-ProRule" id="PRU00047"/>
    </source>
</evidence>
<dbReference type="GO" id="GO:0003676">
    <property type="term" value="F:nucleic acid binding"/>
    <property type="evidence" value="ECO:0007669"/>
    <property type="project" value="InterPro"/>
</dbReference>
<dbReference type="Proteomes" id="UP000887116">
    <property type="component" value="Unassembled WGS sequence"/>
</dbReference>
<dbReference type="GO" id="GO:0017056">
    <property type="term" value="F:structural constituent of nuclear pore"/>
    <property type="evidence" value="ECO:0007669"/>
    <property type="project" value="TreeGrafter"/>
</dbReference>
<dbReference type="Pfam" id="PF14223">
    <property type="entry name" value="Retrotran_gag_2"/>
    <property type="match status" value="1"/>
</dbReference>
<organism evidence="12 13">
    <name type="scientific">Trichonephila clavata</name>
    <name type="common">Joro spider</name>
    <name type="synonym">Nephila clavata</name>
    <dbReference type="NCBI Taxonomy" id="2740835"/>
    <lineage>
        <taxon>Eukaryota</taxon>
        <taxon>Metazoa</taxon>
        <taxon>Ecdysozoa</taxon>
        <taxon>Arthropoda</taxon>
        <taxon>Chelicerata</taxon>
        <taxon>Arachnida</taxon>
        <taxon>Araneae</taxon>
        <taxon>Araneomorphae</taxon>
        <taxon>Entelegynae</taxon>
        <taxon>Araneoidea</taxon>
        <taxon>Nephilidae</taxon>
        <taxon>Trichonephila</taxon>
    </lineage>
</organism>
<dbReference type="InterPro" id="IPR025712">
    <property type="entry name" value="Nup54_alpha-helical_dom"/>
</dbReference>
<feature type="domain" description="CCHC-type" evidence="11">
    <location>
        <begin position="728"/>
        <end position="743"/>
    </location>
</feature>
<comment type="similarity">
    <text evidence="9">Belongs to the NUP54 family.</text>
</comment>
<keyword evidence="10" id="KW-0862">Zinc</keyword>
<evidence type="ECO:0000256" key="7">
    <source>
        <dbReference type="ARBA" id="ARBA00023132"/>
    </source>
</evidence>
<dbReference type="GO" id="GO:0036228">
    <property type="term" value="P:protein localization to nuclear inner membrane"/>
    <property type="evidence" value="ECO:0007669"/>
    <property type="project" value="TreeGrafter"/>
</dbReference>
<evidence type="ECO:0000259" key="11">
    <source>
        <dbReference type="PROSITE" id="PS50158"/>
    </source>
</evidence>
<dbReference type="GO" id="GO:0044613">
    <property type="term" value="C:nuclear pore central transport channel"/>
    <property type="evidence" value="ECO:0007669"/>
    <property type="project" value="TreeGrafter"/>
</dbReference>
<dbReference type="SMART" id="SM00343">
    <property type="entry name" value="ZnF_C2HC"/>
    <property type="match status" value="1"/>
</dbReference>
<accession>A0A8X6H3V5</accession>
<keyword evidence="3" id="KW-0677">Repeat</keyword>
<dbReference type="PROSITE" id="PS50158">
    <property type="entry name" value="ZF_CCHC"/>
    <property type="match status" value="1"/>
</dbReference>
<evidence type="ECO:0000256" key="3">
    <source>
        <dbReference type="ARBA" id="ARBA00022737"/>
    </source>
</evidence>
<keyword evidence="7" id="KW-0906">Nuclear pore complex</keyword>